<dbReference type="VEuPathDB" id="FungiDB:ASPZODRAFT_126842"/>
<proteinExistence type="predicted"/>
<accession>A0A1L9SUL5</accession>
<dbReference type="Proteomes" id="UP000184188">
    <property type="component" value="Unassembled WGS sequence"/>
</dbReference>
<dbReference type="GeneID" id="34608059"/>
<dbReference type="AlphaFoldDB" id="A0A1L9SUL5"/>
<feature type="region of interest" description="Disordered" evidence="1">
    <location>
        <begin position="39"/>
        <end position="62"/>
    </location>
</feature>
<reference evidence="3" key="1">
    <citation type="journal article" date="2017" name="Genome Biol.">
        <title>Comparative genomics reveals high biological diversity and specific adaptations in the industrially and medically important fungal genus Aspergillus.</title>
        <authorList>
            <person name="de Vries R.P."/>
            <person name="Riley R."/>
            <person name="Wiebenga A."/>
            <person name="Aguilar-Osorio G."/>
            <person name="Amillis S."/>
            <person name="Uchima C.A."/>
            <person name="Anderluh G."/>
            <person name="Asadollahi M."/>
            <person name="Askin M."/>
            <person name="Barry K."/>
            <person name="Battaglia E."/>
            <person name="Bayram O."/>
            <person name="Benocci T."/>
            <person name="Braus-Stromeyer S.A."/>
            <person name="Caldana C."/>
            <person name="Canovas D."/>
            <person name="Cerqueira G.C."/>
            <person name="Chen F."/>
            <person name="Chen W."/>
            <person name="Choi C."/>
            <person name="Clum A."/>
            <person name="Dos Santos R.A."/>
            <person name="Damasio A.R."/>
            <person name="Diallinas G."/>
            <person name="Emri T."/>
            <person name="Fekete E."/>
            <person name="Flipphi M."/>
            <person name="Freyberg S."/>
            <person name="Gallo A."/>
            <person name="Gournas C."/>
            <person name="Habgood R."/>
            <person name="Hainaut M."/>
            <person name="Harispe M.L."/>
            <person name="Henrissat B."/>
            <person name="Hilden K.S."/>
            <person name="Hope R."/>
            <person name="Hossain A."/>
            <person name="Karabika E."/>
            <person name="Karaffa L."/>
            <person name="Karanyi Z."/>
            <person name="Krasevec N."/>
            <person name="Kuo A."/>
            <person name="Kusch H."/>
            <person name="LaButti K."/>
            <person name="Lagendijk E.L."/>
            <person name="Lapidus A."/>
            <person name="Levasseur A."/>
            <person name="Lindquist E."/>
            <person name="Lipzen A."/>
            <person name="Logrieco A.F."/>
            <person name="MacCabe A."/>
            <person name="Maekelae M.R."/>
            <person name="Malavazi I."/>
            <person name="Melin P."/>
            <person name="Meyer V."/>
            <person name="Mielnichuk N."/>
            <person name="Miskei M."/>
            <person name="Molnar A.P."/>
            <person name="Mule G."/>
            <person name="Ngan C.Y."/>
            <person name="Orejas M."/>
            <person name="Orosz E."/>
            <person name="Ouedraogo J.P."/>
            <person name="Overkamp K.M."/>
            <person name="Park H.-S."/>
            <person name="Perrone G."/>
            <person name="Piumi F."/>
            <person name="Punt P.J."/>
            <person name="Ram A.F."/>
            <person name="Ramon A."/>
            <person name="Rauscher S."/>
            <person name="Record E."/>
            <person name="Riano-Pachon D.M."/>
            <person name="Robert V."/>
            <person name="Roehrig J."/>
            <person name="Ruller R."/>
            <person name="Salamov A."/>
            <person name="Salih N.S."/>
            <person name="Samson R.A."/>
            <person name="Sandor E."/>
            <person name="Sanguinetti M."/>
            <person name="Schuetze T."/>
            <person name="Sepcic K."/>
            <person name="Shelest E."/>
            <person name="Sherlock G."/>
            <person name="Sophianopoulou V."/>
            <person name="Squina F.M."/>
            <person name="Sun H."/>
            <person name="Susca A."/>
            <person name="Todd R.B."/>
            <person name="Tsang A."/>
            <person name="Unkles S.E."/>
            <person name="van de Wiele N."/>
            <person name="van Rossen-Uffink D."/>
            <person name="Oliveira J.V."/>
            <person name="Vesth T.C."/>
            <person name="Visser J."/>
            <person name="Yu J.-H."/>
            <person name="Zhou M."/>
            <person name="Andersen M.R."/>
            <person name="Archer D.B."/>
            <person name="Baker S.E."/>
            <person name="Benoit I."/>
            <person name="Brakhage A.A."/>
            <person name="Braus G.H."/>
            <person name="Fischer R."/>
            <person name="Frisvad J.C."/>
            <person name="Goldman G.H."/>
            <person name="Houbraken J."/>
            <person name="Oakley B."/>
            <person name="Pocsi I."/>
            <person name="Scazzocchio C."/>
            <person name="Seiboth B."/>
            <person name="vanKuyk P.A."/>
            <person name="Wortman J."/>
            <person name="Dyer P.S."/>
            <person name="Grigoriev I.V."/>
        </authorList>
    </citation>
    <scope>NUCLEOTIDE SEQUENCE [LARGE SCALE GENOMIC DNA]</scope>
    <source>
        <strain evidence="3">CBS 506.65</strain>
    </source>
</reference>
<name>A0A1L9SUL5_9EURO</name>
<evidence type="ECO:0000313" key="2">
    <source>
        <dbReference type="EMBL" id="OJJ50879.1"/>
    </source>
</evidence>
<gene>
    <name evidence="2" type="ORF">ASPZODRAFT_126842</name>
</gene>
<feature type="compositionally biased region" description="Basic residues" evidence="1">
    <location>
        <begin position="50"/>
        <end position="62"/>
    </location>
</feature>
<organism evidence="2 3">
    <name type="scientific">Penicilliopsis zonata CBS 506.65</name>
    <dbReference type="NCBI Taxonomy" id="1073090"/>
    <lineage>
        <taxon>Eukaryota</taxon>
        <taxon>Fungi</taxon>
        <taxon>Dikarya</taxon>
        <taxon>Ascomycota</taxon>
        <taxon>Pezizomycotina</taxon>
        <taxon>Eurotiomycetes</taxon>
        <taxon>Eurotiomycetidae</taxon>
        <taxon>Eurotiales</taxon>
        <taxon>Aspergillaceae</taxon>
        <taxon>Penicilliopsis</taxon>
    </lineage>
</organism>
<protein>
    <submittedName>
        <fullName evidence="2">Uncharacterized protein</fullName>
    </submittedName>
</protein>
<evidence type="ECO:0000313" key="3">
    <source>
        <dbReference type="Proteomes" id="UP000184188"/>
    </source>
</evidence>
<dbReference type="RefSeq" id="XP_022585389.1">
    <property type="nucleotide sequence ID" value="XM_022721594.1"/>
</dbReference>
<sequence length="62" mass="7362">MEKTDEELDTWMRASRRAEVAGRRGRDWTGLDWTGQWTPGREGLRESVKARSRFRPQKNVTR</sequence>
<keyword evidence="3" id="KW-1185">Reference proteome</keyword>
<evidence type="ECO:0000256" key="1">
    <source>
        <dbReference type="SAM" id="MobiDB-lite"/>
    </source>
</evidence>
<dbReference type="EMBL" id="KV878336">
    <property type="protein sequence ID" value="OJJ50879.1"/>
    <property type="molecule type" value="Genomic_DNA"/>
</dbReference>